<proteinExistence type="predicted"/>
<accession>A0A1J7JQ36</accession>
<dbReference type="Proteomes" id="UP000182658">
    <property type="component" value="Unassembled WGS sequence"/>
</dbReference>
<evidence type="ECO:0000313" key="2">
    <source>
        <dbReference type="Proteomes" id="UP000182658"/>
    </source>
</evidence>
<evidence type="ECO:0000313" key="1">
    <source>
        <dbReference type="EMBL" id="OIW35505.1"/>
    </source>
</evidence>
<dbReference type="InParanoid" id="A0A1J7JQ36"/>
<sequence>MWTKLVKGVGTKGGTFCYHTRRRLVLSLPSSSCSGHYRLMATASGTVGGQNVSAQSKLVVPSFKRIRLVYTDDFLGCYSVVASYINHPEAAGSVEECIIHPPDRDLYTFGTLNRTPAGIIPAEFDDSVHRLIKDYVGTLGLGEEMTGKMLTALDMKKQQLQDPQQRRVLSAGRPRSACARNIPIPTTA</sequence>
<gene>
    <name evidence="1" type="ORF">CONLIGDRAFT_61911</name>
</gene>
<keyword evidence="2" id="KW-1185">Reference proteome</keyword>
<organism evidence="1 2">
    <name type="scientific">Coniochaeta ligniaria NRRL 30616</name>
    <dbReference type="NCBI Taxonomy" id="1408157"/>
    <lineage>
        <taxon>Eukaryota</taxon>
        <taxon>Fungi</taxon>
        <taxon>Dikarya</taxon>
        <taxon>Ascomycota</taxon>
        <taxon>Pezizomycotina</taxon>
        <taxon>Sordariomycetes</taxon>
        <taxon>Sordariomycetidae</taxon>
        <taxon>Coniochaetales</taxon>
        <taxon>Coniochaetaceae</taxon>
        <taxon>Coniochaeta</taxon>
    </lineage>
</organism>
<name>A0A1J7JQ36_9PEZI</name>
<protein>
    <submittedName>
        <fullName evidence="1">Uncharacterized protein</fullName>
    </submittedName>
</protein>
<reference evidence="1 2" key="1">
    <citation type="submission" date="2016-10" db="EMBL/GenBank/DDBJ databases">
        <title>Draft genome sequence of Coniochaeta ligniaria NRRL30616, a lignocellulolytic fungus for bioabatement of inhibitors in plant biomass hydrolysates.</title>
        <authorList>
            <consortium name="DOE Joint Genome Institute"/>
            <person name="Jimenez D.J."/>
            <person name="Hector R.E."/>
            <person name="Riley R."/>
            <person name="Sun H."/>
            <person name="Grigoriev I.V."/>
            <person name="Van Elsas J.D."/>
            <person name="Nichols N.N."/>
        </authorList>
    </citation>
    <scope>NUCLEOTIDE SEQUENCE [LARGE SCALE GENOMIC DNA]</scope>
    <source>
        <strain evidence="1 2">NRRL 30616</strain>
    </source>
</reference>
<dbReference type="OrthoDB" id="3437411at2759"/>
<dbReference type="EMBL" id="KV875093">
    <property type="protein sequence ID" value="OIW35505.1"/>
    <property type="molecule type" value="Genomic_DNA"/>
</dbReference>
<dbReference type="AlphaFoldDB" id="A0A1J7JQ36"/>